<gene>
    <name evidence="1" type="ORF">GGR95_003754</name>
</gene>
<dbReference type="RefSeq" id="WP_184568324.1">
    <property type="nucleotide sequence ID" value="NZ_JACIEI010000027.1"/>
</dbReference>
<keyword evidence="2" id="KW-1185">Reference proteome</keyword>
<evidence type="ECO:0008006" key="3">
    <source>
        <dbReference type="Google" id="ProtNLM"/>
    </source>
</evidence>
<dbReference type="AlphaFoldDB" id="A0A7W6E9V6"/>
<evidence type="ECO:0000313" key="2">
    <source>
        <dbReference type="Proteomes" id="UP000530268"/>
    </source>
</evidence>
<evidence type="ECO:0000313" key="1">
    <source>
        <dbReference type="EMBL" id="MBB3996086.1"/>
    </source>
</evidence>
<dbReference type="Proteomes" id="UP000530268">
    <property type="component" value="Unassembled WGS sequence"/>
</dbReference>
<protein>
    <recommendedName>
        <fullName evidence="3">Prevent-host-death family protein</fullName>
    </recommendedName>
</protein>
<reference evidence="1 2" key="1">
    <citation type="submission" date="2020-08" db="EMBL/GenBank/DDBJ databases">
        <title>Genomic Encyclopedia of Type Strains, Phase IV (KMG-IV): sequencing the most valuable type-strain genomes for metagenomic binning, comparative biology and taxonomic classification.</title>
        <authorList>
            <person name="Goeker M."/>
        </authorList>
    </citation>
    <scope>NUCLEOTIDE SEQUENCE [LARGE SCALE GENOMIC DNA]</scope>
    <source>
        <strain evidence="1 2">DSM 102234</strain>
    </source>
</reference>
<sequence>MNTRIVEEFPKTAMNRKATDVWTAATRGPVSLSDHGTSRFVLMPRDMFDDLTSRADPRLVRATADTPKEEADALLAVLDDVINSDD</sequence>
<comment type="caution">
    <text evidence="1">The sequence shown here is derived from an EMBL/GenBank/DDBJ whole genome shotgun (WGS) entry which is preliminary data.</text>
</comment>
<accession>A0A7W6E9V6</accession>
<proteinExistence type="predicted"/>
<organism evidence="1 2">
    <name type="scientific">Sulfitobacter undariae</name>
    <dbReference type="NCBI Taxonomy" id="1563671"/>
    <lineage>
        <taxon>Bacteria</taxon>
        <taxon>Pseudomonadati</taxon>
        <taxon>Pseudomonadota</taxon>
        <taxon>Alphaproteobacteria</taxon>
        <taxon>Rhodobacterales</taxon>
        <taxon>Roseobacteraceae</taxon>
        <taxon>Sulfitobacter</taxon>
    </lineage>
</organism>
<dbReference type="EMBL" id="JACIEI010000027">
    <property type="protein sequence ID" value="MBB3996086.1"/>
    <property type="molecule type" value="Genomic_DNA"/>
</dbReference>
<name>A0A7W6E9V6_9RHOB</name>